<proteinExistence type="predicted"/>
<organism evidence="2 3">
    <name type="scientific">Cellvibrio fibrivorans</name>
    <dbReference type="NCBI Taxonomy" id="126350"/>
    <lineage>
        <taxon>Bacteria</taxon>
        <taxon>Pseudomonadati</taxon>
        <taxon>Pseudomonadota</taxon>
        <taxon>Gammaproteobacteria</taxon>
        <taxon>Cellvibrionales</taxon>
        <taxon>Cellvibrionaceae</taxon>
        <taxon>Cellvibrio</taxon>
    </lineage>
</organism>
<gene>
    <name evidence="2" type="ORF">J2X05_000927</name>
</gene>
<accession>A0ABU1UUQ6</accession>
<dbReference type="Gene3D" id="3.40.710.10">
    <property type="entry name" value="DD-peptidase/beta-lactamase superfamily"/>
    <property type="match status" value="1"/>
</dbReference>
<dbReference type="Pfam" id="PF00144">
    <property type="entry name" value="Beta-lactamase"/>
    <property type="match status" value="1"/>
</dbReference>
<dbReference type="Proteomes" id="UP001253595">
    <property type="component" value="Unassembled WGS sequence"/>
</dbReference>
<dbReference type="PANTHER" id="PTHR46520:SF1">
    <property type="entry name" value="SERINE BETA-LACTAMASE-LIKE PROTEIN LACTB, MITOCHONDRIAL"/>
    <property type="match status" value="1"/>
</dbReference>
<dbReference type="InterPro" id="IPR052794">
    <property type="entry name" value="Mito_Ser_Protease_LACTB"/>
</dbReference>
<dbReference type="PANTHER" id="PTHR46520">
    <property type="entry name" value="SERINE BETA-LACTAMASE-LIKE PROTEIN LACTB, MITOCHONDRIAL"/>
    <property type="match status" value="1"/>
</dbReference>
<name>A0ABU1UUQ6_9GAMM</name>
<feature type="domain" description="Beta-lactamase-related" evidence="1">
    <location>
        <begin position="66"/>
        <end position="392"/>
    </location>
</feature>
<keyword evidence="3" id="KW-1185">Reference proteome</keyword>
<dbReference type="InterPro" id="IPR001466">
    <property type="entry name" value="Beta-lactam-related"/>
</dbReference>
<dbReference type="SUPFAM" id="SSF56601">
    <property type="entry name" value="beta-lactamase/transpeptidase-like"/>
    <property type="match status" value="1"/>
</dbReference>
<evidence type="ECO:0000313" key="2">
    <source>
        <dbReference type="EMBL" id="MDR7088924.1"/>
    </source>
</evidence>
<comment type="caution">
    <text evidence="2">The sequence shown here is derived from an EMBL/GenBank/DDBJ whole genome shotgun (WGS) entry which is preliminary data.</text>
</comment>
<protein>
    <submittedName>
        <fullName evidence="2">CubicO group peptidase (Beta-lactamase class C family)</fullName>
    </submittedName>
</protein>
<sequence length="409" mass="45771">MRNISYKKISLLAGAMAFIWFAAPIYQFLAYEGKVPMWFPADIAAPDAYPQTTAFSAHPQATAALQLLAQHREEIHAPAISAAVAVDGKIVWTGAVGWENIEQQIPATDRTQFRIGSTSKAVTATLLAKLFQDGKIELDKPIAHYAPNLPNPHWNKITPRQLASHSSGLPDYLDNYGDLWGMYYLFKLDKRYTSVRESLEVFDDTALLFTPGSQFHYTSFNTVLQSVVLEAVVREPFLSAMRHHIFTPLGMDSTGAEYELSQPNSLATFYWNRDGKHSAFRVWQTVDLSHRLAGGGFISTPSDMAKLGSAWLNDDFIAPKTRALFWQPQSLSDGSINPQKYALGWRWAEYDDGKGIIKNANHGGVSRGSQSWLMVIPQRNMVVAVMINANVEEFWDFGQVGMPLARLFF</sequence>
<dbReference type="RefSeq" id="WP_310069217.1">
    <property type="nucleotide sequence ID" value="NZ_JAVDVX010000001.1"/>
</dbReference>
<reference evidence="2 3" key="1">
    <citation type="submission" date="2023-07" db="EMBL/GenBank/DDBJ databases">
        <title>Sorghum-associated microbial communities from plants grown in Nebraska, USA.</title>
        <authorList>
            <person name="Schachtman D."/>
        </authorList>
    </citation>
    <scope>NUCLEOTIDE SEQUENCE [LARGE SCALE GENOMIC DNA]</scope>
    <source>
        <strain evidence="2 3">BE190</strain>
    </source>
</reference>
<evidence type="ECO:0000313" key="3">
    <source>
        <dbReference type="Proteomes" id="UP001253595"/>
    </source>
</evidence>
<evidence type="ECO:0000259" key="1">
    <source>
        <dbReference type="Pfam" id="PF00144"/>
    </source>
</evidence>
<dbReference type="EMBL" id="JAVDVX010000001">
    <property type="protein sequence ID" value="MDR7088924.1"/>
    <property type="molecule type" value="Genomic_DNA"/>
</dbReference>
<dbReference type="InterPro" id="IPR012338">
    <property type="entry name" value="Beta-lactam/transpept-like"/>
</dbReference>